<gene>
    <name evidence="1" type="ORF">SAMN04489710_11834</name>
</gene>
<evidence type="ECO:0000313" key="1">
    <source>
        <dbReference type="EMBL" id="SFE19396.1"/>
    </source>
</evidence>
<dbReference type="Proteomes" id="UP000199517">
    <property type="component" value="Unassembled WGS sequence"/>
</dbReference>
<dbReference type="EMBL" id="FOMQ01000018">
    <property type="protein sequence ID" value="SFE19396.1"/>
    <property type="molecule type" value="Genomic_DNA"/>
</dbReference>
<evidence type="ECO:0008006" key="3">
    <source>
        <dbReference type="Google" id="ProtNLM"/>
    </source>
</evidence>
<reference evidence="2" key="1">
    <citation type="submission" date="2016-10" db="EMBL/GenBank/DDBJ databases">
        <authorList>
            <person name="Varghese N."/>
            <person name="Submissions S."/>
        </authorList>
    </citation>
    <scope>NUCLEOTIDE SEQUENCE [LARGE SCALE GENOMIC DNA]</scope>
    <source>
        <strain evidence="2">DSM 7481</strain>
    </source>
</reference>
<name>A0A1I1YIM7_9BURK</name>
<keyword evidence="2" id="KW-1185">Reference proteome</keyword>
<dbReference type="RefSeq" id="WP_092956673.1">
    <property type="nucleotide sequence ID" value="NZ_FOMQ01000018.1"/>
</dbReference>
<protein>
    <recommendedName>
        <fullName evidence="3">Phage regulatory protein CII (CP76)</fullName>
    </recommendedName>
</protein>
<sequence>MYQDQFEAIALAIADSGKPFKLVAAHVFPDMKPASAYARLKACCSAAGDQRLSLGHLLMLMQFCERYDPLYFLCDELGLRRPRKREPDDEHEDEAVKLVEVINQAADTMNRAVRAMEQLKVRGGIRAVA</sequence>
<accession>A0A1I1YIM7</accession>
<proteinExistence type="predicted"/>
<organism evidence="1 2">
    <name type="scientific">Paracidovorax konjaci</name>
    <dbReference type="NCBI Taxonomy" id="32040"/>
    <lineage>
        <taxon>Bacteria</taxon>
        <taxon>Pseudomonadati</taxon>
        <taxon>Pseudomonadota</taxon>
        <taxon>Betaproteobacteria</taxon>
        <taxon>Burkholderiales</taxon>
        <taxon>Comamonadaceae</taxon>
        <taxon>Paracidovorax</taxon>
    </lineage>
</organism>
<dbReference type="AlphaFoldDB" id="A0A1I1YIM7"/>
<evidence type="ECO:0000313" key="2">
    <source>
        <dbReference type="Proteomes" id="UP000199517"/>
    </source>
</evidence>
<dbReference type="OrthoDB" id="8907817at2"/>